<keyword evidence="2 5" id="KW-0812">Transmembrane</keyword>
<sequence>IGSGIFSTPSVVSVHVPNPTAGTLTWLLCGLLVWAGAASFIELGTRVPLNGGIQEYLRAGWGDVAGFLFAWVWLGVVRPATMAVIALIFAEHVQWAMGMQDHWVLTKAVALGGVAVITAVNCLGVKSGAKAAGWFLVLKLGMIFSIAGAGVVVGIQEKGGYFFGEELSGTRLVKRAEVRAESIWQEVGEYVTGGLAALWVYGGWEAVSPDPFHLNPP</sequence>
<gene>
    <name evidence="6" type="ORF">GP486_006071</name>
</gene>
<dbReference type="EMBL" id="JAGHQM010001275">
    <property type="protein sequence ID" value="KAH0555983.1"/>
    <property type="molecule type" value="Genomic_DNA"/>
</dbReference>
<feature type="non-terminal residue" evidence="6">
    <location>
        <position position="1"/>
    </location>
</feature>
<proteinExistence type="predicted"/>
<dbReference type="PANTHER" id="PTHR11785:SF402">
    <property type="entry name" value="AMINO ACID TRANSPORTER (EUROFUNG)"/>
    <property type="match status" value="1"/>
</dbReference>
<comment type="caution">
    <text evidence="6">The sequence shown here is derived from an EMBL/GenBank/DDBJ whole genome shotgun (WGS) entry which is preliminary data.</text>
</comment>
<feature type="transmembrane region" description="Helical" evidence="5">
    <location>
        <begin position="64"/>
        <end position="90"/>
    </location>
</feature>
<dbReference type="Gene3D" id="1.20.1740.10">
    <property type="entry name" value="Amino acid/polyamine transporter I"/>
    <property type="match status" value="1"/>
</dbReference>
<accession>A0A9P8L805</accession>
<reference evidence="6" key="1">
    <citation type="submission" date="2021-03" db="EMBL/GenBank/DDBJ databases">
        <title>Comparative genomics and phylogenomic investigation of the class Geoglossomycetes provide insights into ecological specialization and systematics.</title>
        <authorList>
            <person name="Melie T."/>
            <person name="Pirro S."/>
            <person name="Miller A.N."/>
            <person name="Quandt A."/>
        </authorList>
    </citation>
    <scope>NUCLEOTIDE SEQUENCE</scope>
    <source>
        <strain evidence="6">CAQ_001_2017</strain>
    </source>
</reference>
<dbReference type="AlphaFoldDB" id="A0A9P8L805"/>
<feature type="transmembrane region" description="Helical" evidence="5">
    <location>
        <begin position="24"/>
        <end position="43"/>
    </location>
</feature>
<dbReference type="GO" id="GO:0016020">
    <property type="term" value="C:membrane"/>
    <property type="evidence" value="ECO:0007669"/>
    <property type="project" value="UniProtKB-SubCell"/>
</dbReference>
<keyword evidence="4 5" id="KW-0472">Membrane</keyword>
<dbReference type="PANTHER" id="PTHR11785">
    <property type="entry name" value="AMINO ACID TRANSPORTER"/>
    <property type="match status" value="1"/>
</dbReference>
<dbReference type="InterPro" id="IPR002293">
    <property type="entry name" value="AA/rel_permease1"/>
</dbReference>
<dbReference type="InterPro" id="IPR050598">
    <property type="entry name" value="AminoAcid_Transporter"/>
</dbReference>
<comment type="subcellular location">
    <subcellularLocation>
        <location evidence="1">Membrane</location>
        <topology evidence="1">Multi-pass membrane protein</topology>
    </subcellularLocation>
</comment>
<evidence type="ECO:0000256" key="3">
    <source>
        <dbReference type="ARBA" id="ARBA00022989"/>
    </source>
</evidence>
<name>A0A9P8L805_9PEZI</name>
<organism evidence="6 7">
    <name type="scientific">Trichoglossum hirsutum</name>
    <dbReference type="NCBI Taxonomy" id="265104"/>
    <lineage>
        <taxon>Eukaryota</taxon>
        <taxon>Fungi</taxon>
        <taxon>Dikarya</taxon>
        <taxon>Ascomycota</taxon>
        <taxon>Pezizomycotina</taxon>
        <taxon>Geoglossomycetes</taxon>
        <taxon>Geoglossales</taxon>
        <taxon>Geoglossaceae</taxon>
        <taxon>Trichoglossum</taxon>
    </lineage>
</organism>
<evidence type="ECO:0000256" key="1">
    <source>
        <dbReference type="ARBA" id="ARBA00004141"/>
    </source>
</evidence>
<evidence type="ECO:0000313" key="6">
    <source>
        <dbReference type="EMBL" id="KAH0555983.1"/>
    </source>
</evidence>
<dbReference type="Proteomes" id="UP000750711">
    <property type="component" value="Unassembled WGS sequence"/>
</dbReference>
<dbReference type="Pfam" id="PF13520">
    <property type="entry name" value="AA_permease_2"/>
    <property type="match status" value="1"/>
</dbReference>
<dbReference type="GO" id="GO:0015179">
    <property type="term" value="F:L-amino acid transmembrane transporter activity"/>
    <property type="evidence" value="ECO:0007669"/>
    <property type="project" value="TreeGrafter"/>
</dbReference>
<feature type="transmembrane region" description="Helical" evidence="5">
    <location>
        <begin position="102"/>
        <end position="124"/>
    </location>
</feature>
<evidence type="ECO:0000256" key="4">
    <source>
        <dbReference type="ARBA" id="ARBA00023136"/>
    </source>
</evidence>
<keyword evidence="7" id="KW-1185">Reference proteome</keyword>
<evidence type="ECO:0000256" key="5">
    <source>
        <dbReference type="SAM" id="Phobius"/>
    </source>
</evidence>
<keyword evidence="3 5" id="KW-1133">Transmembrane helix</keyword>
<feature type="transmembrane region" description="Helical" evidence="5">
    <location>
        <begin position="136"/>
        <end position="155"/>
    </location>
</feature>
<evidence type="ECO:0000313" key="7">
    <source>
        <dbReference type="Proteomes" id="UP000750711"/>
    </source>
</evidence>
<evidence type="ECO:0008006" key="8">
    <source>
        <dbReference type="Google" id="ProtNLM"/>
    </source>
</evidence>
<protein>
    <recommendedName>
        <fullName evidence="8">Amino acid permease</fullName>
    </recommendedName>
</protein>
<evidence type="ECO:0000256" key="2">
    <source>
        <dbReference type="ARBA" id="ARBA00022692"/>
    </source>
</evidence>